<evidence type="ECO:0000313" key="3">
    <source>
        <dbReference type="EMBL" id="KEJ95336.1"/>
    </source>
</evidence>
<evidence type="ECO:0000259" key="2">
    <source>
        <dbReference type="Pfam" id="PF07331"/>
    </source>
</evidence>
<dbReference type="AlphaFoldDB" id="A0A073J0W1"/>
<feature type="transmembrane region" description="Helical" evidence="1">
    <location>
        <begin position="84"/>
        <end position="117"/>
    </location>
</feature>
<name>A0A073J0W1_9RHOB</name>
<comment type="caution">
    <text evidence="3">The sequence shown here is derived from an EMBL/GenBank/DDBJ whole genome shotgun (WGS) entry which is preliminary data.</text>
</comment>
<gene>
    <name evidence="3" type="ORF">SUH3_22685</name>
</gene>
<sequence>MLKSLIDRREDLIAGLVTAGLGVFILVEAVGYRVGTLRSMGPGYFPMLLAVLMCLLGAGLILLSKPDPRKDDGLPPAIADRRGVFLVTAAFLAFALMIERVGLVPSVTVAVFLSALANRNTKLGVAVILAFGTAAVCWFIFSFALGLQIKAFG</sequence>
<accession>A0A073J0W1</accession>
<evidence type="ECO:0000313" key="4">
    <source>
        <dbReference type="Proteomes" id="UP000027746"/>
    </source>
</evidence>
<feature type="transmembrane region" description="Helical" evidence="1">
    <location>
        <begin position="12"/>
        <end position="32"/>
    </location>
</feature>
<dbReference type="EMBL" id="JAMD01000007">
    <property type="protein sequence ID" value="KEJ95336.1"/>
    <property type="molecule type" value="Genomic_DNA"/>
</dbReference>
<protein>
    <recommendedName>
        <fullName evidence="2">DUF1468 domain-containing protein</fullName>
    </recommendedName>
</protein>
<keyword evidence="1" id="KW-0472">Membrane</keyword>
<reference evidence="3 4" key="1">
    <citation type="submission" date="2014-01" db="EMBL/GenBank/DDBJ databases">
        <title>Sulfitobacter sp. H3 (MCCC 1A00686) Genome Sequencing.</title>
        <authorList>
            <person name="Lai Q."/>
            <person name="Hong Z."/>
        </authorList>
    </citation>
    <scope>NUCLEOTIDE SEQUENCE [LARGE SCALE GENOMIC DNA]</scope>
    <source>
        <strain evidence="3 4">H3</strain>
    </source>
</reference>
<dbReference type="InterPro" id="IPR009936">
    <property type="entry name" value="DUF1468"/>
</dbReference>
<dbReference type="Proteomes" id="UP000027746">
    <property type="component" value="Unassembled WGS sequence"/>
</dbReference>
<feature type="domain" description="DUF1468" evidence="2">
    <location>
        <begin position="13"/>
        <end position="148"/>
    </location>
</feature>
<feature type="transmembrane region" description="Helical" evidence="1">
    <location>
        <begin position="44"/>
        <end position="63"/>
    </location>
</feature>
<keyword evidence="4" id="KW-1185">Reference proteome</keyword>
<keyword evidence="1" id="KW-0812">Transmembrane</keyword>
<proteinExistence type="predicted"/>
<evidence type="ECO:0000256" key="1">
    <source>
        <dbReference type="SAM" id="Phobius"/>
    </source>
</evidence>
<organism evidence="3 4">
    <name type="scientific">Pseudosulfitobacter pseudonitzschiae</name>
    <dbReference type="NCBI Taxonomy" id="1402135"/>
    <lineage>
        <taxon>Bacteria</taxon>
        <taxon>Pseudomonadati</taxon>
        <taxon>Pseudomonadota</taxon>
        <taxon>Alphaproteobacteria</taxon>
        <taxon>Rhodobacterales</taxon>
        <taxon>Roseobacteraceae</taxon>
        <taxon>Pseudosulfitobacter</taxon>
    </lineage>
</organism>
<keyword evidence="1" id="KW-1133">Transmembrane helix</keyword>
<dbReference type="Pfam" id="PF07331">
    <property type="entry name" value="TctB"/>
    <property type="match status" value="1"/>
</dbReference>
<feature type="transmembrane region" description="Helical" evidence="1">
    <location>
        <begin position="123"/>
        <end position="147"/>
    </location>
</feature>